<sequence>MRECGLTIPCAMNKPSHDSRGTALAWTCRRRAFRERPRYSADRALRALKLDHPKPIPPPLDQLGCHAAYVFTCHHRDQLIERTQETVYDADITSGIDVPRNVL</sequence>
<reference evidence="1 2" key="1">
    <citation type="submission" date="2020-07" db="EMBL/GenBank/DDBJ databases">
        <title>Genomic Encyclopedia of Type Strains, Phase IV (KMG-V): Genome sequencing to study the core and pangenomes of soil and plant-associated prokaryotes.</title>
        <authorList>
            <person name="Whitman W."/>
        </authorList>
    </citation>
    <scope>NUCLEOTIDE SEQUENCE [LARGE SCALE GENOMIC DNA]</scope>
    <source>
        <strain evidence="1 2">M8UP22</strain>
    </source>
</reference>
<dbReference type="AlphaFoldDB" id="A0A852VB25"/>
<dbReference type="Proteomes" id="UP000564385">
    <property type="component" value="Unassembled WGS sequence"/>
</dbReference>
<name>A0A852VB25_9BACT</name>
<dbReference type="EMBL" id="JACCCU010000001">
    <property type="protein sequence ID" value="NYF87999.1"/>
    <property type="molecule type" value="Genomic_DNA"/>
</dbReference>
<gene>
    <name evidence="1" type="ORF">HDF08_000066</name>
</gene>
<protein>
    <submittedName>
        <fullName evidence="1">Uncharacterized protein</fullName>
    </submittedName>
</protein>
<evidence type="ECO:0000313" key="1">
    <source>
        <dbReference type="EMBL" id="NYF87999.1"/>
    </source>
</evidence>
<proteinExistence type="predicted"/>
<accession>A0A852VB25</accession>
<comment type="caution">
    <text evidence="1">The sequence shown here is derived from an EMBL/GenBank/DDBJ whole genome shotgun (WGS) entry which is preliminary data.</text>
</comment>
<organism evidence="1 2">
    <name type="scientific">Tunturiibacter lichenicola</name>
    <dbReference type="NCBI Taxonomy" id="2051959"/>
    <lineage>
        <taxon>Bacteria</taxon>
        <taxon>Pseudomonadati</taxon>
        <taxon>Acidobacteriota</taxon>
        <taxon>Terriglobia</taxon>
        <taxon>Terriglobales</taxon>
        <taxon>Acidobacteriaceae</taxon>
        <taxon>Tunturiibacter</taxon>
    </lineage>
</organism>
<evidence type="ECO:0000313" key="2">
    <source>
        <dbReference type="Proteomes" id="UP000564385"/>
    </source>
</evidence>